<dbReference type="GO" id="GO:0050567">
    <property type="term" value="F:glutaminyl-tRNA synthase (glutamine-hydrolyzing) activity"/>
    <property type="evidence" value="ECO:0007669"/>
    <property type="project" value="UniProtKB-UniRule"/>
</dbReference>
<organism evidence="7 8">
    <name type="scientific">Exophiala xenobiotica</name>
    <dbReference type="NCBI Taxonomy" id="348802"/>
    <lineage>
        <taxon>Eukaryota</taxon>
        <taxon>Fungi</taxon>
        <taxon>Dikarya</taxon>
        <taxon>Ascomycota</taxon>
        <taxon>Pezizomycotina</taxon>
        <taxon>Eurotiomycetes</taxon>
        <taxon>Chaetothyriomycetidae</taxon>
        <taxon>Chaetothyriales</taxon>
        <taxon>Herpotrichiellaceae</taxon>
        <taxon>Exophiala</taxon>
    </lineage>
</organism>
<dbReference type="STRING" id="348802.A0A0D2FAH5"/>
<dbReference type="OrthoDB" id="421993at2759"/>
<evidence type="ECO:0000256" key="4">
    <source>
        <dbReference type="ARBA" id="ARBA00022917"/>
    </source>
</evidence>
<evidence type="ECO:0000313" key="8">
    <source>
        <dbReference type="Proteomes" id="UP000054342"/>
    </source>
</evidence>
<dbReference type="GO" id="GO:0032543">
    <property type="term" value="P:mitochondrial translation"/>
    <property type="evidence" value="ECO:0007669"/>
    <property type="project" value="UniProtKB-UniRule"/>
</dbReference>
<dbReference type="SUPFAM" id="SSF75304">
    <property type="entry name" value="Amidase signature (AS) enzymes"/>
    <property type="match status" value="1"/>
</dbReference>
<feature type="domain" description="Amidase" evidence="6">
    <location>
        <begin position="67"/>
        <end position="255"/>
    </location>
</feature>
<keyword evidence="1 5" id="KW-0436">Ligase</keyword>
<dbReference type="GeneID" id="25327508"/>
<dbReference type="Pfam" id="PF01425">
    <property type="entry name" value="Amidase"/>
    <property type="match status" value="2"/>
</dbReference>
<dbReference type="Gene3D" id="3.90.1300.10">
    <property type="entry name" value="Amidase signature (AS) domain"/>
    <property type="match status" value="1"/>
</dbReference>
<feature type="active site" description="Acyl-ester intermediate" evidence="5">
    <location>
        <position position="189"/>
    </location>
</feature>
<accession>A0A0D2FAH5</accession>
<dbReference type="EC" id="6.3.5.7" evidence="5"/>
<reference evidence="7 8" key="1">
    <citation type="submission" date="2015-01" db="EMBL/GenBank/DDBJ databases">
        <title>The Genome Sequence of Exophiala xenobiotica CBS118157.</title>
        <authorList>
            <consortium name="The Broad Institute Genomics Platform"/>
            <person name="Cuomo C."/>
            <person name="de Hoog S."/>
            <person name="Gorbushina A."/>
            <person name="Stielow B."/>
            <person name="Teixiera M."/>
            <person name="Abouelleil A."/>
            <person name="Chapman S.B."/>
            <person name="Priest M."/>
            <person name="Young S.K."/>
            <person name="Wortman J."/>
            <person name="Nusbaum C."/>
            <person name="Birren B."/>
        </authorList>
    </citation>
    <scope>NUCLEOTIDE SEQUENCE [LARGE SCALE GENOMIC DNA]</scope>
    <source>
        <strain evidence="7 8">CBS 118157</strain>
    </source>
</reference>
<feature type="domain" description="Amidase" evidence="6">
    <location>
        <begin position="302"/>
        <end position="542"/>
    </location>
</feature>
<dbReference type="AlphaFoldDB" id="A0A0D2FAH5"/>
<keyword evidence="5" id="KW-0496">Mitochondrion</keyword>
<dbReference type="InterPro" id="IPR023631">
    <property type="entry name" value="Amidase_dom"/>
</dbReference>
<dbReference type="PANTHER" id="PTHR11895">
    <property type="entry name" value="TRANSAMIDASE"/>
    <property type="match status" value="1"/>
</dbReference>
<keyword evidence="8" id="KW-1185">Reference proteome</keyword>
<dbReference type="HAMAP" id="MF_00120">
    <property type="entry name" value="GatA"/>
    <property type="match status" value="1"/>
</dbReference>
<comment type="similarity">
    <text evidence="5">Belongs to the amidase family. GatA subfamily.</text>
</comment>
<comment type="function">
    <text evidence="5">Allows the formation of correctly charged Gln-tRNA(Gln) through the transamidation of misacylated Glu-tRNA(Gln) in the mitochondria. The reaction takes place in the presence of glutamine and ATP through an activated gamma-phospho-Glu-tRNA(Gln).</text>
</comment>
<evidence type="ECO:0000256" key="1">
    <source>
        <dbReference type="ARBA" id="ARBA00022598"/>
    </source>
</evidence>
<dbReference type="HOGENOM" id="CLU_009600_7_6_1"/>
<keyword evidence="3 5" id="KW-0067">ATP-binding</keyword>
<evidence type="ECO:0000313" key="7">
    <source>
        <dbReference type="EMBL" id="KIW56994.1"/>
    </source>
</evidence>
<dbReference type="GO" id="GO:0030956">
    <property type="term" value="C:glutamyl-tRNA(Gln) amidotransferase complex"/>
    <property type="evidence" value="ECO:0007669"/>
    <property type="project" value="UniProtKB-UniRule"/>
</dbReference>
<keyword evidence="4 5" id="KW-0648">Protein biosynthesis</keyword>
<gene>
    <name evidence="7" type="ORF">PV05_05600</name>
</gene>
<evidence type="ECO:0000256" key="2">
    <source>
        <dbReference type="ARBA" id="ARBA00022741"/>
    </source>
</evidence>
<dbReference type="Proteomes" id="UP000054342">
    <property type="component" value="Unassembled WGS sequence"/>
</dbReference>
<dbReference type="InterPro" id="IPR036928">
    <property type="entry name" value="AS_sf"/>
</dbReference>
<dbReference type="InterPro" id="IPR004412">
    <property type="entry name" value="GatA"/>
</dbReference>
<dbReference type="GO" id="GO:0070681">
    <property type="term" value="P:glutaminyl-tRNAGln biosynthesis via transamidation"/>
    <property type="evidence" value="ECO:0007669"/>
    <property type="project" value="UniProtKB-UniRule"/>
</dbReference>
<proteinExistence type="inferred from homology"/>
<dbReference type="RefSeq" id="XP_013317578.1">
    <property type="nucleotide sequence ID" value="XM_013462124.1"/>
</dbReference>
<dbReference type="GO" id="GO:0005524">
    <property type="term" value="F:ATP binding"/>
    <property type="evidence" value="ECO:0007669"/>
    <property type="project" value="UniProtKB-KW"/>
</dbReference>
<dbReference type="InterPro" id="IPR000120">
    <property type="entry name" value="Amidase"/>
</dbReference>
<dbReference type="EMBL" id="KN847319">
    <property type="protein sequence ID" value="KIW56994.1"/>
    <property type="molecule type" value="Genomic_DNA"/>
</dbReference>
<comment type="subunit">
    <text evidence="5">Subunit of the heterotrimeric GatCAB amidotransferase (AdT) complex, composed of A, B and C subunits.</text>
</comment>
<evidence type="ECO:0000256" key="5">
    <source>
        <dbReference type="HAMAP-Rule" id="MF_03150"/>
    </source>
</evidence>
<feature type="active site" description="Charge relay system" evidence="5">
    <location>
        <position position="84"/>
    </location>
</feature>
<protein>
    <recommendedName>
        <fullName evidence="5">Glutamyl-tRNA(Gln) amidotransferase subunit A, mitochondrial</fullName>
        <shortName evidence="5">Glu-AdT subunit A</shortName>
        <ecNumber evidence="5">6.3.5.7</ecNumber>
    </recommendedName>
</protein>
<sequence length="567" mass="62846">MRTGRGHRDYRDISLLPQVYALLSRSLNARDYGNPFISWSNALRQPDKLLREADKLQRIHESTKGFQNFYRLKSPNHGYTVVIKDNIVTTQLPTTCASKILTGFLPSQNSTVAELLERAGQMVLAKTNMDEFGMGSHSTNSAYGEVFNGVKEGPAGRKALSVGGSSGGSALAVASGLAHVGIGTDTGGSIRLPAAYMSLVGFKPSYGQISRKGVVPYANSLDTVGIIAKTVHDIWLTYEILQKPDDNDPTCLTFSSRERIKVAMLRRKTAVLDSKWLLVPSNKSPEKDQVFVPREIRQKLQTRFLSQRKWTRRIGVPLEYNIEEMHPLVRWAWTATLSHLEDLGCEIVPISLPSTKHALSSYYILAPAEASSNLAKYDGVRYGARRDDVADDAGGTLYSRLRATHLGPEVKRRILLGTYSLSAGAMDNYFIQAQKIRRMVQRDFDSVFRMPNPLRQDAEVNMHGVDFIVVPTAPSPPPRLRHVKTATPLESYVNDVFTVPASLAGLPAISVPGPRHPDHPWQPEVAVGMQVIGQYGDDYSVLYLAANFLTDFHDPNTLSRTQQTKVI</sequence>
<feature type="active site" description="Charge relay system" evidence="5">
    <location>
        <position position="165"/>
    </location>
</feature>
<dbReference type="GO" id="GO:0005739">
    <property type="term" value="C:mitochondrion"/>
    <property type="evidence" value="ECO:0007669"/>
    <property type="project" value="UniProtKB-SubCell"/>
</dbReference>
<name>A0A0D2FAH5_9EURO</name>
<evidence type="ECO:0000259" key="6">
    <source>
        <dbReference type="Pfam" id="PF01425"/>
    </source>
</evidence>
<evidence type="ECO:0000256" key="3">
    <source>
        <dbReference type="ARBA" id="ARBA00022840"/>
    </source>
</evidence>
<comment type="subcellular location">
    <subcellularLocation>
        <location evidence="5">Mitochondrion</location>
    </subcellularLocation>
</comment>
<comment type="catalytic activity">
    <reaction evidence="5">
        <text>L-glutamyl-tRNA(Gln) + L-glutamine + ATP + H2O = L-glutaminyl-tRNA(Gln) + L-glutamate + ADP + phosphate + H(+)</text>
        <dbReference type="Rhea" id="RHEA:17521"/>
        <dbReference type="Rhea" id="RHEA-COMP:9681"/>
        <dbReference type="Rhea" id="RHEA-COMP:9684"/>
        <dbReference type="ChEBI" id="CHEBI:15377"/>
        <dbReference type="ChEBI" id="CHEBI:15378"/>
        <dbReference type="ChEBI" id="CHEBI:29985"/>
        <dbReference type="ChEBI" id="CHEBI:30616"/>
        <dbReference type="ChEBI" id="CHEBI:43474"/>
        <dbReference type="ChEBI" id="CHEBI:58359"/>
        <dbReference type="ChEBI" id="CHEBI:78520"/>
        <dbReference type="ChEBI" id="CHEBI:78521"/>
        <dbReference type="ChEBI" id="CHEBI:456216"/>
        <dbReference type="EC" id="6.3.5.7"/>
    </reaction>
</comment>
<keyword evidence="2 5" id="KW-0547">Nucleotide-binding</keyword>
<dbReference type="PANTHER" id="PTHR11895:SF7">
    <property type="entry name" value="GLUTAMYL-TRNA(GLN) AMIDOTRANSFERASE SUBUNIT A, MITOCHONDRIAL"/>
    <property type="match status" value="1"/>
</dbReference>